<sequence>MLLVGCYQYYKKRVNNRVGNLDQNQRLVAGTTNSTTVTTTTTKNHGNLKAVTSGASGNNSNNNNNHKGVSGSASKIKSKDPHGVVRPLRQTSTDKNKAQTTEVTNEGNLVTTTDSPRFNMAANQPGAITMFNSQHLEHLENEQKQHGSAPQMPFKH</sequence>
<evidence type="ECO:0000313" key="2">
    <source>
        <dbReference type="Proteomes" id="UP000887578"/>
    </source>
</evidence>
<dbReference type="WBParaSite" id="PDA_v2.g15326.t1">
    <property type="protein sequence ID" value="PDA_v2.g15326.t1"/>
    <property type="gene ID" value="PDA_v2.g15326"/>
</dbReference>
<reference evidence="3" key="1">
    <citation type="submission" date="2022-11" db="UniProtKB">
        <authorList>
            <consortium name="WormBaseParasite"/>
        </authorList>
    </citation>
    <scope>IDENTIFICATION</scope>
</reference>
<feature type="region of interest" description="Disordered" evidence="1">
    <location>
        <begin position="46"/>
        <end position="117"/>
    </location>
</feature>
<evidence type="ECO:0000256" key="1">
    <source>
        <dbReference type="SAM" id="MobiDB-lite"/>
    </source>
</evidence>
<proteinExistence type="predicted"/>
<keyword evidence="2" id="KW-1185">Reference proteome</keyword>
<protein>
    <submittedName>
        <fullName evidence="3">Uncharacterized protein</fullName>
    </submittedName>
</protein>
<feature type="compositionally biased region" description="Low complexity" evidence="1">
    <location>
        <begin position="53"/>
        <end position="72"/>
    </location>
</feature>
<evidence type="ECO:0000313" key="3">
    <source>
        <dbReference type="WBParaSite" id="PDA_v2.g15326.t1"/>
    </source>
</evidence>
<dbReference type="AlphaFoldDB" id="A0A914PI36"/>
<organism evidence="2 3">
    <name type="scientific">Panagrolaimus davidi</name>
    <dbReference type="NCBI Taxonomy" id="227884"/>
    <lineage>
        <taxon>Eukaryota</taxon>
        <taxon>Metazoa</taxon>
        <taxon>Ecdysozoa</taxon>
        <taxon>Nematoda</taxon>
        <taxon>Chromadorea</taxon>
        <taxon>Rhabditida</taxon>
        <taxon>Tylenchina</taxon>
        <taxon>Panagrolaimomorpha</taxon>
        <taxon>Panagrolaimoidea</taxon>
        <taxon>Panagrolaimidae</taxon>
        <taxon>Panagrolaimus</taxon>
    </lineage>
</organism>
<name>A0A914PI36_9BILA</name>
<dbReference type="Proteomes" id="UP000887578">
    <property type="component" value="Unplaced"/>
</dbReference>
<accession>A0A914PI36</accession>
<feature type="compositionally biased region" description="Polar residues" evidence="1">
    <location>
        <begin position="98"/>
        <end position="116"/>
    </location>
</feature>